<proteinExistence type="predicted"/>
<evidence type="ECO:0000259" key="2">
    <source>
        <dbReference type="PROSITE" id="PS50853"/>
    </source>
</evidence>
<name>A0A5K3G2H0_MESCO</name>
<keyword evidence="1" id="KW-0812">Transmembrane</keyword>
<dbReference type="WBParaSite" id="MCU_013209-RA">
    <property type="protein sequence ID" value="MCU_013209-RA"/>
    <property type="gene ID" value="MCU_013209"/>
</dbReference>
<protein>
    <submittedName>
        <fullName evidence="3">Fibronectin type-III domain-containing protein</fullName>
    </submittedName>
</protein>
<dbReference type="AlphaFoldDB" id="A0A5K3G2H0"/>
<keyword evidence="1" id="KW-1133">Transmembrane helix</keyword>
<dbReference type="InterPro" id="IPR003961">
    <property type="entry name" value="FN3_dom"/>
</dbReference>
<dbReference type="InterPro" id="IPR013783">
    <property type="entry name" value="Ig-like_fold"/>
</dbReference>
<dbReference type="Gene3D" id="2.60.40.10">
    <property type="entry name" value="Immunoglobulins"/>
    <property type="match status" value="1"/>
</dbReference>
<reference evidence="3" key="1">
    <citation type="submission" date="2019-11" db="UniProtKB">
        <authorList>
            <consortium name="WormBaseParasite"/>
        </authorList>
    </citation>
    <scope>IDENTIFICATION</scope>
</reference>
<dbReference type="PROSITE" id="PS50853">
    <property type="entry name" value="FN3"/>
    <property type="match status" value="1"/>
</dbReference>
<evidence type="ECO:0000256" key="1">
    <source>
        <dbReference type="SAM" id="Phobius"/>
    </source>
</evidence>
<keyword evidence="1" id="KW-0472">Membrane</keyword>
<feature type="transmembrane region" description="Helical" evidence="1">
    <location>
        <begin position="86"/>
        <end position="112"/>
    </location>
</feature>
<evidence type="ECO:0000313" key="3">
    <source>
        <dbReference type="WBParaSite" id="MCU_013209-RA"/>
    </source>
</evidence>
<feature type="domain" description="Fibronectin type-III" evidence="2">
    <location>
        <begin position="1"/>
        <end position="86"/>
    </location>
</feature>
<sequence length="203" mass="22984">NSIEVYWAELLEPQAVLTGYIVIATKNGEFQGKMCSSTLEAKRCTIYGLEPQTAYTIRVSAFKISKEENLINGEFSPPITIPTGSLIPWLAILLGIFIPLILIILLILAFVYRKKIPFLRDFVCSRTNQDDAMPNNEGEYMNIVGSGKPNTTNDAEYRSAQAALKHRNINRTWPSCRIRTYSNSRSRRSPHLVRSCLCVFFVM</sequence>
<dbReference type="CDD" id="cd00063">
    <property type="entry name" value="FN3"/>
    <property type="match status" value="1"/>
</dbReference>
<organism evidence="3">
    <name type="scientific">Mesocestoides corti</name>
    <name type="common">Flatworm</name>
    <dbReference type="NCBI Taxonomy" id="53468"/>
    <lineage>
        <taxon>Eukaryota</taxon>
        <taxon>Metazoa</taxon>
        <taxon>Spiralia</taxon>
        <taxon>Lophotrochozoa</taxon>
        <taxon>Platyhelminthes</taxon>
        <taxon>Cestoda</taxon>
        <taxon>Eucestoda</taxon>
        <taxon>Cyclophyllidea</taxon>
        <taxon>Mesocestoididae</taxon>
        <taxon>Mesocestoides</taxon>
    </lineage>
</organism>
<dbReference type="Pfam" id="PF00041">
    <property type="entry name" value="fn3"/>
    <property type="match status" value="1"/>
</dbReference>
<dbReference type="InterPro" id="IPR036116">
    <property type="entry name" value="FN3_sf"/>
</dbReference>
<dbReference type="SUPFAM" id="SSF49265">
    <property type="entry name" value="Fibronectin type III"/>
    <property type="match status" value="1"/>
</dbReference>
<accession>A0A5K3G2H0</accession>